<reference evidence="1" key="1">
    <citation type="journal article" date="2016" name="Gigascience">
        <title>De novo construction of an expanded transcriptome assembly for the western tarnished plant bug, Lygus hesperus.</title>
        <authorList>
            <person name="Tassone E.E."/>
            <person name="Geib S.M."/>
            <person name="Hall B."/>
            <person name="Fabrick J.A."/>
            <person name="Brent C.S."/>
            <person name="Hull J.J."/>
        </authorList>
    </citation>
    <scope>NUCLEOTIDE SEQUENCE</scope>
</reference>
<name>A0A146ME73_LYGHE</name>
<sequence>MTELQNSFKYNRHSKELEVHNAQIELWKAQARLYSHIAVADIVEMHPSMVHQLPFTRTLAQHSQVHVVGTTYVLGNWNVRLGTLFVRKKRRIPETVFLEVELHSPLALCVQQEHFTHVFETVVPHAARFQHHDCVLPHPLHDSVSSCIHCYFVSSLHFPLFTEFQLPTIFDARHAALLTAFSVQNAPVLPPNATAATTATTTRNTNPTSTVV</sequence>
<accession>A0A146ME73</accession>
<gene>
    <name evidence="1" type="ORF">g.10972</name>
</gene>
<proteinExistence type="predicted"/>
<protein>
    <submittedName>
        <fullName evidence="1">Uncharacterized protein</fullName>
    </submittedName>
</protein>
<dbReference type="AlphaFoldDB" id="A0A146ME73"/>
<dbReference type="EMBL" id="GDHC01000586">
    <property type="protein sequence ID" value="JAQ18043.1"/>
    <property type="molecule type" value="Transcribed_RNA"/>
</dbReference>
<organism evidence="1">
    <name type="scientific">Lygus hesperus</name>
    <name type="common">Western plant bug</name>
    <dbReference type="NCBI Taxonomy" id="30085"/>
    <lineage>
        <taxon>Eukaryota</taxon>
        <taxon>Metazoa</taxon>
        <taxon>Ecdysozoa</taxon>
        <taxon>Arthropoda</taxon>
        <taxon>Hexapoda</taxon>
        <taxon>Insecta</taxon>
        <taxon>Pterygota</taxon>
        <taxon>Neoptera</taxon>
        <taxon>Paraneoptera</taxon>
        <taxon>Hemiptera</taxon>
        <taxon>Heteroptera</taxon>
        <taxon>Panheteroptera</taxon>
        <taxon>Cimicomorpha</taxon>
        <taxon>Miridae</taxon>
        <taxon>Mirini</taxon>
        <taxon>Lygus</taxon>
    </lineage>
</organism>
<evidence type="ECO:0000313" key="1">
    <source>
        <dbReference type="EMBL" id="JAQ18043.1"/>
    </source>
</evidence>